<reference evidence="1 2" key="1">
    <citation type="submission" date="2016-03" db="EMBL/GenBank/DDBJ databases">
        <title>Comparative genomics of the ectomycorrhizal sister species Rhizopogon vinicolor and Rhizopogon vesiculosus (Basidiomycota: Boletales) reveals a divergence of the mating type B locus.</title>
        <authorList>
            <person name="Mujic A.B."/>
            <person name="Kuo A."/>
            <person name="Tritt A."/>
            <person name="Lipzen A."/>
            <person name="Chen C."/>
            <person name="Johnson J."/>
            <person name="Sharma A."/>
            <person name="Barry K."/>
            <person name="Grigoriev I.V."/>
            <person name="Spatafora J.W."/>
        </authorList>
    </citation>
    <scope>NUCLEOTIDE SEQUENCE [LARGE SCALE GENOMIC DNA]</scope>
    <source>
        <strain evidence="1 2">AM-OR11-056</strain>
    </source>
</reference>
<gene>
    <name evidence="1" type="ORF">AZE42_11478</name>
</gene>
<evidence type="ECO:0000313" key="1">
    <source>
        <dbReference type="EMBL" id="OJA16877.1"/>
    </source>
</evidence>
<dbReference type="AlphaFoldDB" id="A0A1J8Q762"/>
<sequence length="127" mass="13749">MFKRTATQAWRYRRLHSQLLQAGQVARARPARSAVIASSAAVTAGLLWYSFSTTIHNDAVITPTPGNIFQPVPKASTSSTGVTNDDRSICAVVWVSTNNLYPNSFAPQPNTLPESVTIKLLRPPAAI</sequence>
<comment type="caution">
    <text evidence="1">The sequence shown here is derived from an EMBL/GenBank/DDBJ whole genome shotgun (WGS) entry which is preliminary data.</text>
</comment>
<accession>A0A1J8Q762</accession>
<organism evidence="1 2">
    <name type="scientific">Rhizopogon vesiculosus</name>
    <dbReference type="NCBI Taxonomy" id="180088"/>
    <lineage>
        <taxon>Eukaryota</taxon>
        <taxon>Fungi</taxon>
        <taxon>Dikarya</taxon>
        <taxon>Basidiomycota</taxon>
        <taxon>Agaricomycotina</taxon>
        <taxon>Agaricomycetes</taxon>
        <taxon>Agaricomycetidae</taxon>
        <taxon>Boletales</taxon>
        <taxon>Suillineae</taxon>
        <taxon>Rhizopogonaceae</taxon>
        <taxon>Rhizopogon</taxon>
    </lineage>
</organism>
<dbReference type="Proteomes" id="UP000183567">
    <property type="component" value="Unassembled WGS sequence"/>
</dbReference>
<protein>
    <submittedName>
        <fullName evidence="1">Uncharacterized protein</fullName>
    </submittedName>
</protein>
<keyword evidence="2" id="KW-1185">Reference proteome</keyword>
<dbReference type="EMBL" id="LVVM01002299">
    <property type="protein sequence ID" value="OJA16877.1"/>
    <property type="molecule type" value="Genomic_DNA"/>
</dbReference>
<evidence type="ECO:0000313" key="2">
    <source>
        <dbReference type="Proteomes" id="UP000183567"/>
    </source>
</evidence>
<name>A0A1J8Q762_9AGAM</name>
<proteinExistence type="predicted"/>